<dbReference type="Gene3D" id="1.50.10.10">
    <property type="match status" value="1"/>
</dbReference>
<dbReference type="GO" id="GO:0009311">
    <property type="term" value="P:oligosaccharide metabolic process"/>
    <property type="evidence" value="ECO:0007669"/>
    <property type="project" value="UniProtKB-UniRule"/>
</dbReference>
<evidence type="ECO:0000256" key="5">
    <source>
        <dbReference type="ARBA" id="ARBA00022801"/>
    </source>
</evidence>
<evidence type="ECO:0000256" key="11">
    <source>
        <dbReference type="ARBA" id="ARBA00023295"/>
    </source>
</evidence>
<dbReference type="InterPro" id="IPR012341">
    <property type="entry name" value="6hp_glycosidase-like_sf"/>
</dbReference>
<evidence type="ECO:0000256" key="12">
    <source>
        <dbReference type="ARBA" id="ARBA00038888"/>
    </source>
</evidence>
<comment type="catalytic activity">
    <reaction evidence="13">
        <text>N(4)-(alpha-D-Glc-(1-&gt;2)-alpha-D-Glc-(1-&gt;3)-alpha-D-Glc-(1-&gt;3)-alpha-D-Man-(1-&gt;2)-alpha-D-Man-(1-&gt;2)-alpha-D-Man-(1-&gt;3)-[alpha-D-Man-(1-&gt;2)-alpha-D-Man-(1-&gt;3)-[alpha-D-Man-(1-&gt;2)-alpha-D-Man-(1-&gt;6)]-alpha-D-Man-(1-&gt;6)]-beta-D-Man-(1-&gt;4)-beta-D-GlcNAc-(1-&gt;4)-beta-D-GlcNAc)-L-asparaginyl-[protein] + H2O = N(4)-(alpha-D-Glc-(1-&gt;3)-alpha-D-Glc-(1-&gt;3)-alpha-D-Man-(1-&gt;2)-alpha-D-Man-(1-&gt;2)-alpha-D-Man-(1-&gt;3)-[alpha-D-Man-(1-&gt;2)-alpha-D-Man-(1-&gt;3)-[alpha-D-Man-(1-&gt;2)-alpha-D-Man-(1-&gt;6)]-alpha-D-Man-(1-&gt;6)]-beta-D-Man-(1-&gt;4)-beta-D-GlcNAc-(1-&gt;4)-beta-D-GlcNAc)-L-asparaginyl-[protein] + beta-D-glucose</text>
        <dbReference type="Rhea" id="RHEA:55988"/>
        <dbReference type="Rhea" id="RHEA-COMP:12806"/>
        <dbReference type="Rhea" id="RHEA-COMP:14355"/>
        <dbReference type="ChEBI" id="CHEBI:15377"/>
        <dbReference type="ChEBI" id="CHEBI:15903"/>
        <dbReference type="ChEBI" id="CHEBI:59082"/>
        <dbReference type="ChEBI" id="CHEBI:132537"/>
        <dbReference type="EC" id="3.2.1.106"/>
    </reaction>
</comment>
<dbReference type="GO" id="GO:0005789">
    <property type="term" value="C:endoplasmic reticulum membrane"/>
    <property type="evidence" value="ECO:0007669"/>
    <property type="project" value="UniProtKB-SubCell"/>
</dbReference>
<dbReference type="Proteomes" id="UP000515160">
    <property type="component" value="Chromosome X"/>
</dbReference>
<evidence type="ECO:0000256" key="7">
    <source>
        <dbReference type="ARBA" id="ARBA00022968"/>
    </source>
</evidence>
<evidence type="ECO:0000256" key="8">
    <source>
        <dbReference type="ARBA" id="ARBA00022989"/>
    </source>
</evidence>
<evidence type="ECO:0000256" key="3">
    <source>
        <dbReference type="ARBA" id="ARBA00010833"/>
    </source>
</evidence>
<dbReference type="SUPFAM" id="SSF48208">
    <property type="entry name" value="Six-hairpin glycosidases"/>
    <property type="match status" value="1"/>
</dbReference>
<evidence type="ECO:0000256" key="1">
    <source>
        <dbReference type="ARBA" id="ARBA00004648"/>
    </source>
</evidence>
<evidence type="ECO:0000256" key="2">
    <source>
        <dbReference type="ARBA" id="ARBA00004740"/>
    </source>
</evidence>
<keyword evidence="8" id="KW-1133">Transmembrane helix</keyword>
<evidence type="ECO:0000256" key="13">
    <source>
        <dbReference type="RuleBase" id="RU368089"/>
    </source>
</evidence>
<keyword evidence="5 13" id="KW-0378">Hydrolase</keyword>
<dbReference type="GO" id="GO:0004573">
    <property type="term" value="F:Glc3Man9GlcNAc2 oligosaccharide glucosidase activity"/>
    <property type="evidence" value="ECO:0007669"/>
    <property type="project" value="UniProtKB-UniRule"/>
</dbReference>
<dbReference type="PANTHER" id="PTHR10412:SF11">
    <property type="entry name" value="MANNOSYL-OLIGOSACCHARIDE GLUCOSIDASE"/>
    <property type="match status" value="1"/>
</dbReference>
<evidence type="ECO:0000256" key="6">
    <source>
        <dbReference type="ARBA" id="ARBA00022824"/>
    </source>
</evidence>
<evidence type="ECO:0000256" key="4">
    <source>
        <dbReference type="ARBA" id="ARBA00022692"/>
    </source>
</evidence>
<evidence type="ECO:0000259" key="16">
    <source>
        <dbReference type="Pfam" id="PF16923"/>
    </source>
</evidence>
<dbReference type="InterPro" id="IPR038518">
    <property type="entry name" value="Glyco_hydro_63N_sf"/>
</dbReference>
<keyword evidence="10" id="KW-0325">Glycoprotein</keyword>
<dbReference type="Pfam" id="PF16923">
    <property type="entry name" value="Glyco_hydro_63N"/>
    <property type="match status" value="1"/>
</dbReference>
<dbReference type="PANTHER" id="PTHR10412">
    <property type="entry name" value="MANNOSYL-OLIGOSACCHARIDE GLUCOSIDASE"/>
    <property type="match status" value="1"/>
</dbReference>
<dbReference type="InterPro" id="IPR004888">
    <property type="entry name" value="Glycoside_hydrolase_63"/>
</dbReference>
<dbReference type="CTD" id="32073"/>
<keyword evidence="11 13" id="KW-0326">Glycosidase</keyword>
<sequence>MARNAGGGGNSGANNNTSKAHSSNNSSSQPAAATASAAAAAAAAANAKHKQRSSSANSNSGGSDNRNSSLGGNLSSKLMLDKWKTLIGCVCLAIASYFGYLGYLETRVNTPYDNQKMALHTDHRDDPERYWGTYRPQTYFGLKTRDPHSLVMGLMWYTPSNLGPGGQGIRHWCDMGDKLDGFGWTHHDGRSFGVQQIDDLPFELKTSFVKYPSGKEYGGDWTARISVRNTSRAWDRSISLIWYVALDERTNGHIKYVSDEKSPEPGVYGETQGLGEFQVRFSAVKGRILHKSYLSTVAPSLGKLKETVFSHFRAFANKRGNRFIGLPGEIVSQNGLPAANPEPNFIAIQLTAEVDFTLDITYQSTSGFALGESITRPPTGRAYTDSLQAKIAQFEQRFEDTFKLAAKGYGAEEIQFARNAFSNMLGGIGYFYGASRVQSVHTQNPVPYWKAPLYTAVPSRSFFPRGFLWDEGFHGLLISAWDVDIELDIICHWFDLLNVEGWIPREQILGIEAMAKVPEEFVTQRNSNANPPTFFLTLRKLLTQHKQQLSQKGRFATLERLYPRLQAWFTWYNTTQRGEVLGTYLWRGRNSSTLRELNPKSLSSGLDDYPRASHPTDLERHVDLRCWIALAASVMAELSTLLGKDDVKYYETASYLTDNELMNKLHLDPFTEHYTDWGLHTDAVALKHPPPMTPQRKGGQRMQQPPAEMQRYTLKPPDYKFVNTMFGYVSLFPLLLEQLEHDSPYLGKLLHDLRDPQLLWTNYGLRSLSKDSPLYMKRNTEHDPPYWRGPIWININYLAAKALRHYGKIEGPHAASARKIYGELRENLVRNIFKQYQRTGYLWEQYDDTTGEGKGCNPFTGWSALVVLLMAEQF</sequence>
<dbReference type="Gene3D" id="2.70.98.110">
    <property type="entry name" value="Glycosyl hydrolase family 63, N-terminal domain"/>
    <property type="match status" value="1"/>
</dbReference>
<keyword evidence="4" id="KW-0812">Transmembrane</keyword>
<accession>A0A6P8WP25</accession>
<dbReference type="Pfam" id="PF03200">
    <property type="entry name" value="Glyco_hydro_63"/>
    <property type="match status" value="1"/>
</dbReference>
<dbReference type="OrthoDB" id="410058at2759"/>
<dbReference type="EC" id="3.2.1.106" evidence="12 13"/>
<keyword evidence="9" id="KW-0472">Membrane</keyword>
<dbReference type="InterPro" id="IPR031335">
    <property type="entry name" value="Glyco_hydro_63_C"/>
</dbReference>
<gene>
    <name evidence="18" type="primary">LOC117564864</name>
</gene>
<protein>
    <recommendedName>
        <fullName evidence="12 13">Mannosyl-oligosaccharide glucosidase</fullName>
        <ecNumber evidence="12 13">3.2.1.106</ecNumber>
    </recommendedName>
</protein>
<feature type="compositionally biased region" description="Gly residues" evidence="14">
    <location>
        <begin position="1"/>
        <end position="11"/>
    </location>
</feature>
<keyword evidence="7" id="KW-0735">Signal-anchor</keyword>
<comment type="pathway">
    <text evidence="2">Glycan metabolism; N-glycan degradation.</text>
</comment>
<evidence type="ECO:0000256" key="14">
    <source>
        <dbReference type="SAM" id="MobiDB-lite"/>
    </source>
</evidence>
<comment type="function">
    <text evidence="13">Cleaves the distal alpha 1,2-linked glucose residue from the Glc(3)Man(9)GlcNAc(2) oligosaccharide precursor.</text>
</comment>
<comment type="subcellular location">
    <subcellularLocation>
        <location evidence="1 13">Endoplasmic reticulum membrane</location>
        <topology evidence="1 13">Single-pass type II membrane protein</topology>
    </subcellularLocation>
</comment>
<evidence type="ECO:0000259" key="15">
    <source>
        <dbReference type="Pfam" id="PF03200"/>
    </source>
</evidence>
<reference evidence="18" key="1">
    <citation type="submission" date="2025-08" db="UniProtKB">
        <authorList>
            <consortium name="RefSeq"/>
        </authorList>
    </citation>
    <scope>IDENTIFICATION</scope>
    <source>
        <strain evidence="18">15112-1751.03</strain>
        <tissue evidence="18">Whole Adult</tissue>
    </source>
</reference>
<keyword evidence="17" id="KW-1185">Reference proteome</keyword>
<feature type="domain" description="Glycosyl hydrolase family 63 C-terminal" evidence="15">
    <location>
        <begin position="379"/>
        <end position="872"/>
    </location>
</feature>
<proteinExistence type="inferred from homology"/>
<feature type="region of interest" description="Disordered" evidence="14">
    <location>
        <begin position="1"/>
        <end position="71"/>
    </location>
</feature>
<feature type="domain" description="Glycosyl hydrolase family 63 N-terminal" evidence="16">
    <location>
        <begin position="130"/>
        <end position="292"/>
    </location>
</feature>
<keyword evidence="6 13" id="KW-0256">Endoplasmic reticulum</keyword>
<dbReference type="GeneID" id="117564864"/>
<dbReference type="AlphaFoldDB" id="A0A6P8WP25"/>
<evidence type="ECO:0000313" key="18">
    <source>
        <dbReference type="RefSeq" id="XP_034099735.2"/>
    </source>
</evidence>
<comment type="similarity">
    <text evidence="3 13">Belongs to the glycosyl hydrolase 63 family.</text>
</comment>
<evidence type="ECO:0000256" key="9">
    <source>
        <dbReference type="ARBA" id="ARBA00023136"/>
    </source>
</evidence>
<dbReference type="InterPro" id="IPR031631">
    <property type="entry name" value="Glyco_hydro_63N"/>
</dbReference>
<dbReference type="RefSeq" id="XP_034099735.2">
    <property type="nucleotide sequence ID" value="XM_034243844.2"/>
</dbReference>
<dbReference type="FunFam" id="1.50.10.10:FF:000009">
    <property type="entry name" value="mannosyl-oligosaccharide glucosidase"/>
    <property type="match status" value="1"/>
</dbReference>
<organism evidence="17 18">
    <name type="scientific">Drosophila albomicans</name>
    <name type="common">Fruit fly</name>
    <dbReference type="NCBI Taxonomy" id="7291"/>
    <lineage>
        <taxon>Eukaryota</taxon>
        <taxon>Metazoa</taxon>
        <taxon>Ecdysozoa</taxon>
        <taxon>Arthropoda</taxon>
        <taxon>Hexapoda</taxon>
        <taxon>Insecta</taxon>
        <taxon>Pterygota</taxon>
        <taxon>Neoptera</taxon>
        <taxon>Endopterygota</taxon>
        <taxon>Diptera</taxon>
        <taxon>Brachycera</taxon>
        <taxon>Muscomorpha</taxon>
        <taxon>Ephydroidea</taxon>
        <taxon>Drosophilidae</taxon>
        <taxon>Drosophila</taxon>
    </lineage>
</organism>
<evidence type="ECO:0000313" key="17">
    <source>
        <dbReference type="Proteomes" id="UP000515160"/>
    </source>
</evidence>
<dbReference type="GO" id="GO:0006487">
    <property type="term" value="P:protein N-linked glycosylation"/>
    <property type="evidence" value="ECO:0007669"/>
    <property type="project" value="UniProtKB-UniRule"/>
</dbReference>
<dbReference type="InterPro" id="IPR008928">
    <property type="entry name" value="6-hairpin_glycosidase_sf"/>
</dbReference>
<feature type="compositionally biased region" description="Low complexity" evidence="14">
    <location>
        <begin position="53"/>
        <end position="71"/>
    </location>
</feature>
<name>A0A6P8WP25_DROAB</name>
<evidence type="ECO:0000256" key="10">
    <source>
        <dbReference type="ARBA" id="ARBA00023180"/>
    </source>
</evidence>
<feature type="compositionally biased region" description="Low complexity" evidence="14">
    <location>
        <begin position="12"/>
        <end position="46"/>
    </location>
</feature>